<dbReference type="GeneID" id="29855469"/>
<comment type="caution">
    <text evidence="1">The sequence shown here is derived from an EMBL/GenBank/DDBJ whole genome shotgun (WGS) entry which is preliminary data.</text>
</comment>
<organism evidence="1 2">
    <name type="scientific">Acinetobacter beijerinckii CIP 110307</name>
    <dbReference type="NCBI Taxonomy" id="1217648"/>
    <lineage>
        <taxon>Bacteria</taxon>
        <taxon>Pseudomonadati</taxon>
        <taxon>Pseudomonadota</taxon>
        <taxon>Gammaproteobacteria</taxon>
        <taxon>Moraxellales</taxon>
        <taxon>Moraxellaceae</taxon>
        <taxon>Acinetobacter</taxon>
    </lineage>
</organism>
<dbReference type="HOGENOM" id="CLU_878871_0_0_6"/>
<dbReference type="EMBL" id="APQL01000003">
    <property type="protein sequence ID" value="ENW07965.1"/>
    <property type="molecule type" value="Genomic_DNA"/>
</dbReference>
<sequence>MNELKLVEISYEIGISGIGEINTISNGADNGANNNLACGFWNSMRHSTTEQAVNNFLSRLPASNSIDNQIQGSGALNIGGHGSEGFLTSGSGHGPQDWQKNFIANWNQVAWGPFLEKLSQRNFPWLKIWSCHTGAGEEGAALLYAIAKVIKKPVMANTGFLFSNNKCRIWQENGAVWQVATPENRPAPISAPSPHFQEYEIMSDIITLGSNSIKSSEIKNINLVFNSHLVNKEELVIDDNEIIKIITKEIISGSKIKIPGKPLAFLNAQIRIRDIRENEILINIYNNKLATNEAENIGFYLSPKLSSLLKSLSGEN</sequence>
<dbReference type="PATRIC" id="fig|1217648.3.peg.475"/>
<keyword evidence="2" id="KW-1185">Reference proteome</keyword>
<accession>N9FKX6</accession>
<name>N9FKX6_9GAMM</name>
<evidence type="ECO:0008006" key="3">
    <source>
        <dbReference type="Google" id="ProtNLM"/>
    </source>
</evidence>
<evidence type="ECO:0000313" key="1">
    <source>
        <dbReference type="EMBL" id="ENW07965.1"/>
    </source>
</evidence>
<gene>
    <name evidence="1" type="ORF">F933_00490</name>
</gene>
<dbReference type="Proteomes" id="UP000017670">
    <property type="component" value="Unassembled WGS sequence"/>
</dbReference>
<dbReference type="RefSeq" id="WP_005058217.1">
    <property type="nucleotide sequence ID" value="NZ_KB849764.1"/>
</dbReference>
<reference evidence="1 2" key="1">
    <citation type="submission" date="2013-02" db="EMBL/GenBank/DDBJ databases">
        <title>The Genome Sequence of Acinetobacter beijerinckii CIP 110307.</title>
        <authorList>
            <consortium name="The Broad Institute Genome Sequencing Platform"/>
            <consortium name="The Broad Institute Genome Sequencing Center for Infectious Disease"/>
            <person name="Cerqueira G."/>
            <person name="Feldgarden M."/>
            <person name="Courvalin P."/>
            <person name="Perichon B."/>
            <person name="Grillot-Courvalin C."/>
            <person name="Clermont D."/>
            <person name="Rocha E."/>
            <person name="Yoon E.-J."/>
            <person name="Nemec A."/>
            <person name="Walker B."/>
            <person name="Young S.K."/>
            <person name="Zeng Q."/>
            <person name="Gargeya S."/>
            <person name="Fitzgerald M."/>
            <person name="Haas B."/>
            <person name="Abouelleil A."/>
            <person name="Alvarado L."/>
            <person name="Arachchi H.M."/>
            <person name="Berlin A.M."/>
            <person name="Chapman S.B."/>
            <person name="Dewar J."/>
            <person name="Goldberg J."/>
            <person name="Griggs A."/>
            <person name="Gujja S."/>
            <person name="Hansen M."/>
            <person name="Howarth C."/>
            <person name="Imamovic A."/>
            <person name="Larimer J."/>
            <person name="McCowan C."/>
            <person name="Murphy C."/>
            <person name="Neiman D."/>
            <person name="Pearson M."/>
            <person name="Priest M."/>
            <person name="Roberts A."/>
            <person name="Saif S."/>
            <person name="Shea T."/>
            <person name="Sisk P."/>
            <person name="Sykes S."/>
            <person name="Wortman J."/>
            <person name="Nusbaum C."/>
            <person name="Birren B."/>
        </authorList>
    </citation>
    <scope>NUCLEOTIDE SEQUENCE [LARGE SCALE GENOMIC DNA]</scope>
    <source>
        <strain evidence="1 2">CIP 110307</strain>
    </source>
</reference>
<protein>
    <recommendedName>
        <fullName evidence="3">DUF4347 domain-containing protein</fullName>
    </recommendedName>
</protein>
<evidence type="ECO:0000313" key="2">
    <source>
        <dbReference type="Proteomes" id="UP000017670"/>
    </source>
</evidence>
<proteinExistence type="predicted"/>
<dbReference type="AlphaFoldDB" id="N9FKX6"/>